<keyword evidence="2" id="KW-1185">Reference proteome</keyword>
<accession>A0A1E3BSX8</accession>
<proteinExistence type="predicted"/>
<gene>
    <name evidence="1" type="ORF">SI65_01662</name>
</gene>
<evidence type="ECO:0000313" key="1">
    <source>
        <dbReference type="EMBL" id="ODM24072.1"/>
    </source>
</evidence>
<name>A0A1E3BSX8_ASPCR</name>
<dbReference type="EMBL" id="JXNT01000001">
    <property type="protein sequence ID" value="ODM24072.1"/>
    <property type="molecule type" value="Genomic_DNA"/>
</dbReference>
<evidence type="ECO:0000313" key="2">
    <source>
        <dbReference type="Proteomes" id="UP000094569"/>
    </source>
</evidence>
<dbReference type="OrthoDB" id="4424523at2759"/>
<dbReference type="VEuPathDB" id="FungiDB:SI65_01662"/>
<protein>
    <submittedName>
        <fullName evidence="1">Uncharacterized protein</fullName>
    </submittedName>
</protein>
<dbReference type="AlphaFoldDB" id="A0A1E3BSX8"/>
<organism evidence="1 2">
    <name type="scientific">Aspergillus cristatus</name>
    <name type="common">Chinese Fuzhuan brick tea-fermentation fungus</name>
    <name type="synonym">Eurotium cristatum</name>
    <dbReference type="NCBI Taxonomy" id="573508"/>
    <lineage>
        <taxon>Eukaryota</taxon>
        <taxon>Fungi</taxon>
        <taxon>Dikarya</taxon>
        <taxon>Ascomycota</taxon>
        <taxon>Pezizomycotina</taxon>
        <taxon>Eurotiomycetes</taxon>
        <taxon>Eurotiomycetidae</taxon>
        <taxon>Eurotiales</taxon>
        <taxon>Aspergillaceae</taxon>
        <taxon>Aspergillus</taxon>
        <taxon>Aspergillus subgen. Aspergillus</taxon>
    </lineage>
</organism>
<dbReference type="Proteomes" id="UP000094569">
    <property type="component" value="Unassembled WGS sequence"/>
</dbReference>
<dbReference type="STRING" id="573508.A0A1E3BSX8"/>
<comment type="caution">
    <text evidence="1">The sequence shown here is derived from an EMBL/GenBank/DDBJ whole genome shotgun (WGS) entry which is preliminary data.</text>
</comment>
<reference evidence="1 2" key="1">
    <citation type="journal article" date="2016" name="BMC Genomics">
        <title>Comparative genomic and transcriptomic analyses of the Fuzhuan brick tea-fermentation fungus Aspergillus cristatus.</title>
        <authorList>
            <person name="Ge Y."/>
            <person name="Wang Y."/>
            <person name="Liu Y."/>
            <person name="Tan Y."/>
            <person name="Ren X."/>
            <person name="Zhang X."/>
            <person name="Hyde K.D."/>
            <person name="Liu Y."/>
            <person name="Liu Z."/>
        </authorList>
    </citation>
    <scope>NUCLEOTIDE SEQUENCE [LARGE SCALE GENOMIC DNA]</scope>
    <source>
        <strain evidence="1 2">GZAAS20.1005</strain>
    </source>
</reference>
<sequence length="358" mass="41904">MASLESSERSILDYMNQNNYDKWGWVIYRCTYNDDEAWTRFKNTVDHQTRQSIAKSKAPELGNKLELTFIENRGTLDNAPKDQLRAHFNTWAAKAVHAENPRRPRTPYEIYGIPRYNYFVHVDEGALQSVVYPDLHSIGYVNLVKADWKPISEQPADDELCDDDYFEEEQYEPIDGCCEEDVGWMRLAVENLGAGFYDSMFCLDDMWHVFYERPPEVVLHYFNQGRSFWTAASKYQVPSSLLFTRLYNEELAISSPSPSDSVVSQHLRWHKYDKWGWVIYRCTYNDDEAWSRFKDILNWQSRRSLSEQPPEFHERGYVNLVKANWAPMSQSLLAAGHSLEDLDETYEPIEGCSEEDVG</sequence>